<accession>A0A1M6I2T8</accession>
<dbReference type="Proteomes" id="UP000184432">
    <property type="component" value="Unassembled WGS sequence"/>
</dbReference>
<proteinExistence type="predicted"/>
<dbReference type="SUPFAM" id="SSF54427">
    <property type="entry name" value="NTF2-like"/>
    <property type="match status" value="1"/>
</dbReference>
<dbReference type="STRING" id="570521.SAMN04488508_10782"/>
<dbReference type="RefSeq" id="WP_073317896.1">
    <property type="nucleotide sequence ID" value="NZ_FQYP01000007.1"/>
</dbReference>
<dbReference type="OrthoDB" id="1633822at2"/>
<gene>
    <name evidence="3" type="ORF">SAMN04488508_10782</name>
</gene>
<dbReference type="Gene3D" id="3.10.450.50">
    <property type="match status" value="1"/>
</dbReference>
<sequence length="169" mass="19285">MQKTAFVFIALLLGIISNGNAQVKQKENHLKTSKNMEHNFNEEQKKVFGTIQQMVAAFEKKDIDGVLETYEENAIVMFEPQQPVQGKENLRTFFTQFVSMNPKYTFGEHEVYIAENIATHIAPWHMVGSMPDGTKIEQNGLSVATLRKQPDGKWLMIQDNPHGQFSINK</sequence>
<dbReference type="InterPro" id="IPR037401">
    <property type="entry name" value="SnoaL-like"/>
</dbReference>
<evidence type="ECO:0000313" key="4">
    <source>
        <dbReference type="Proteomes" id="UP000184432"/>
    </source>
</evidence>
<name>A0A1M6I2T8_9FLAO</name>
<dbReference type="Pfam" id="PF12680">
    <property type="entry name" value="SnoaL_2"/>
    <property type="match status" value="1"/>
</dbReference>
<dbReference type="EMBL" id="FQYP01000007">
    <property type="protein sequence ID" value="SHJ28793.1"/>
    <property type="molecule type" value="Genomic_DNA"/>
</dbReference>
<dbReference type="InterPro" id="IPR032710">
    <property type="entry name" value="NTF2-like_dom_sf"/>
</dbReference>
<dbReference type="AlphaFoldDB" id="A0A1M6I2T8"/>
<evidence type="ECO:0000313" key="3">
    <source>
        <dbReference type="EMBL" id="SHJ28793.1"/>
    </source>
</evidence>
<keyword evidence="4" id="KW-1185">Reference proteome</keyword>
<evidence type="ECO:0000259" key="2">
    <source>
        <dbReference type="Pfam" id="PF12680"/>
    </source>
</evidence>
<evidence type="ECO:0000256" key="1">
    <source>
        <dbReference type="SAM" id="SignalP"/>
    </source>
</evidence>
<reference evidence="4" key="1">
    <citation type="submission" date="2016-11" db="EMBL/GenBank/DDBJ databases">
        <authorList>
            <person name="Varghese N."/>
            <person name="Submissions S."/>
        </authorList>
    </citation>
    <scope>NUCLEOTIDE SEQUENCE [LARGE SCALE GENOMIC DNA]</scope>
    <source>
        <strain evidence="4">DSM 22623</strain>
    </source>
</reference>
<feature type="chain" id="PRO_5012002685" description="SnoaL-like domain-containing protein" evidence="1">
    <location>
        <begin position="22"/>
        <end position="169"/>
    </location>
</feature>
<feature type="signal peptide" evidence="1">
    <location>
        <begin position="1"/>
        <end position="21"/>
    </location>
</feature>
<keyword evidence="1" id="KW-0732">Signal</keyword>
<feature type="domain" description="SnoaL-like" evidence="2">
    <location>
        <begin position="51"/>
        <end position="154"/>
    </location>
</feature>
<protein>
    <recommendedName>
        <fullName evidence="2">SnoaL-like domain-containing protein</fullName>
    </recommendedName>
</protein>
<organism evidence="3 4">
    <name type="scientific">Aquimarina spongiae</name>
    <dbReference type="NCBI Taxonomy" id="570521"/>
    <lineage>
        <taxon>Bacteria</taxon>
        <taxon>Pseudomonadati</taxon>
        <taxon>Bacteroidota</taxon>
        <taxon>Flavobacteriia</taxon>
        <taxon>Flavobacteriales</taxon>
        <taxon>Flavobacteriaceae</taxon>
        <taxon>Aquimarina</taxon>
    </lineage>
</organism>